<keyword evidence="2" id="KW-1003">Cell membrane</keyword>
<dbReference type="KEGG" id="eaj:Q3M24_02420"/>
<evidence type="ECO:0000313" key="10">
    <source>
        <dbReference type="EMBL" id="XCN75385.1"/>
    </source>
</evidence>
<reference evidence="10" key="2">
    <citation type="submission" date="2024-06" db="EMBL/GenBank/DDBJ databases">
        <authorList>
            <person name="Plum-Jensen L.E."/>
            <person name="Schramm A."/>
            <person name="Marshall I.P.G."/>
        </authorList>
    </citation>
    <scope>NUCLEOTIDE SEQUENCE</scope>
    <source>
        <strain evidence="10">Rat1</strain>
    </source>
</reference>
<protein>
    <submittedName>
        <fullName evidence="10">ABC transporter permease</fullName>
    </submittedName>
</protein>
<keyword evidence="4 7" id="KW-1133">Transmembrane helix</keyword>
<feature type="transmembrane region" description="Helical" evidence="7">
    <location>
        <begin position="322"/>
        <end position="346"/>
    </location>
</feature>
<dbReference type="PANTHER" id="PTHR30572">
    <property type="entry name" value="MEMBRANE COMPONENT OF TRANSPORTER-RELATED"/>
    <property type="match status" value="1"/>
</dbReference>
<evidence type="ECO:0000259" key="9">
    <source>
        <dbReference type="Pfam" id="PF12704"/>
    </source>
</evidence>
<evidence type="ECO:0000256" key="7">
    <source>
        <dbReference type="SAM" id="Phobius"/>
    </source>
</evidence>
<name>A0AAU8M2T2_9BACT</name>
<dbReference type="Pfam" id="PF12704">
    <property type="entry name" value="MacB_PCD"/>
    <property type="match status" value="1"/>
</dbReference>
<accession>A0AAU8M2T2</accession>
<dbReference type="AlphaFoldDB" id="A0AAU8M2T2"/>
<keyword evidence="5 7" id="KW-0472">Membrane</keyword>
<evidence type="ECO:0000259" key="8">
    <source>
        <dbReference type="Pfam" id="PF02687"/>
    </source>
</evidence>
<feature type="domain" description="MacB-like periplasmic core" evidence="9">
    <location>
        <begin position="20"/>
        <end position="240"/>
    </location>
</feature>
<dbReference type="EMBL" id="CP159373">
    <property type="protein sequence ID" value="XCN75385.1"/>
    <property type="molecule type" value="Genomic_DNA"/>
</dbReference>
<gene>
    <name evidence="10" type="ORF">Q3M24_02420</name>
</gene>
<dbReference type="GO" id="GO:0022857">
    <property type="term" value="F:transmembrane transporter activity"/>
    <property type="evidence" value="ECO:0007669"/>
    <property type="project" value="TreeGrafter"/>
</dbReference>
<feature type="transmembrane region" description="Helical" evidence="7">
    <location>
        <begin position="366"/>
        <end position="384"/>
    </location>
</feature>
<dbReference type="InterPro" id="IPR003838">
    <property type="entry name" value="ABC3_permease_C"/>
</dbReference>
<organism evidence="10">
    <name type="scientific">Candidatus Electrothrix aestuarii</name>
    <dbReference type="NCBI Taxonomy" id="3062594"/>
    <lineage>
        <taxon>Bacteria</taxon>
        <taxon>Pseudomonadati</taxon>
        <taxon>Thermodesulfobacteriota</taxon>
        <taxon>Desulfobulbia</taxon>
        <taxon>Desulfobulbales</taxon>
        <taxon>Desulfobulbaceae</taxon>
        <taxon>Candidatus Electrothrix</taxon>
    </lineage>
</organism>
<feature type="transmembrane region" description="Helical" evidence="7">
    <location>
        <begin position="278"/>
        <end position="302"/>
    </location>
</feature>
<dbReference type="InterPro" id="IPR050250">
    <property type="entry name" value="Macrolide_Exporter_MacB"/>
</dbReference>
<feature type="transmembrane region" description="Helical" evidence="7">
    <location>
        <begin position="21"/>
        <end position="41"/>
    </location>
</feature>
<dbReference type="Pfam" id="PF02687">
    <property type="entry name" value="FtsX"/>
    <property type="match status" value="1"/>
</dbReference>
<proteinExistence type="inferred from homology"/>
<keyword evidence="3 7" id="KW-0812">Transmembrane</keyword>
<evidence type="ECO:0000256" key="1">
    <source>
        <dbReference type="ARBA" id="ARBA00004651"/>
    </source>
</evidence>
<dbReference type="PANTHER" id="PTHR30572:SF4">
    <property type="entry name" value="ABC TRANSPORTER PERMEASE YTRF"/>
    <property type="match status" value="1"/>
</dbReference>
<evidence type="ECO:0000256" key="5">
    <source>
        <dbReference type="ARBA" id="ARBA00023136"/>
    </source>
</evidence>
<comment type="subcellular location">
    <subcellularLocation>
        <location evidence="1">Cell membrane</location>
        <topology evidence="1">Multi-pass membrane protein</topology>
    </subcellularLocation>
</comment>
<evidence type="ECO:0000256" key="2">
    <source>
        <dbReference type="ARBA" id="ARBA00022475"/>
    </source>
</evidence>
<evidence type="ECO:0000256" key="6">
    <source>
        <dbReference type="ARBA" id="ARBA00038076"/>
    </source>
</evidence>
<evidence type="ECO:0000256" key="3">
    <source>
        <dbReference type="ARBA" id="ARBA00022692"/>
    </source>
</evidence>
<reference evidence="10" key="1">
    <citation type="journal article" date="2024" name="Syst. Appl. Microbiol.">
        <title>First single-strain enrichments of Electrothrix cable bacteria, description of E. aestuarii sp. nov. and E. rattekaaiensis sp. nov., and proposal of a cable bacteria taxonomy following the rules of the SeqCode.</title>
        <authorList>
            <person name="Plum-Jensen L.E."/>
            <person name="Schramm A."/>
            <person name="Marshall I.P.G."/>
        </authorList>
    </citation>
    <scope>NUCLEOTIDE SEQUENCE</scope>
    <source>
        <strain evidence="10">Rat1</strain>
    </source>
</reference>
<evidence type="ECO:0000256" key="4">
    <source>
        <dbReference type="ARBA" id="ARBA00022989"/>
    </source>
</evidence>
<sequence>MFLKMILLALRDIRRNVMRSVLTVLGIIIGVAAVITLVTLGNGSTAQVTNQIAAMGTNVLMIVPGQHRGPSSSAAPSFTLRDVEAIRREIPSLNGVAPVTSASATAVVGNKNWSTSITGSSNDFFTVRNWTISNGRIFEDTEQHAGRAVCVIGQTVYSNLFTAGDDPIGRSIRVGKVSCRVVGQLQSKGQSTMGRDQDDLIIMPLPAVQRRFTGNRDVSSIQLSVMDGVSTEKIADDLRSLLRKRRHLSENEEDNFSIRDTKELAAMLTGTTKTMTTLLSAVAAVSLLVGGIGIMNIMLVSVTERTREIGIRLAIGAFEHEVLLQFLIESVVLSSFGGIFGIILALSMSFGLTHMMNIPFIPDLKIIGIAFLFSVAVGVVFGYFPALKAARLDPIDALRHE</sequence>
<comment type="similarity">
    <text evidence="6">Belongs to the ABC-4 integral membrane protein family.</text>
</comment>
<dbReference type="InterPro" id="IPR025857">
    <property type="entry name" value="MacB_PCD"/>
</dbReference>
<dbReference type="GO" id="GO:0005886">
    <property type="term" value="C:plasma membrane"/>
    <property type="evidence" value="ECO:0007669"/>
    <property type="project" value="UniProtKB-SubCell"/>
</dbReference>
<feature type="domain" description="ABC3 transporter permease C-terminal" evidence="8">
    <location>
        <begin position="281"/>
        <end position="394"/>
    </location>
</feature>